<comment type="subcellular location">
    <subcellularLocation>
        <location evidence="1 9">Mitochondrion membrane</location>
        <topology evidence="1 9">Multi-pass membrane protein</topology>
    </subcellularLocation>
</comment>
<keyword evidence="8 9" id="KW-0472">Membrane</keyword>
<evidence type="ECO:0000256" key="6">
    <source>
        <dbReference type="ARBA" id="ARBA00022989"/>
    </source>
</evidence>
<evidence type="ECO:0000256" key="8">
    <source>
        <dbReference type="ARBA" id="ARBA00023136"/>
    </source>
</evidence>
<evidence type="ECO:0000256" key="7">
    <source>
        <dbReference type="ARBA" id="ARBA00023128"/>
    </source>
</evidence>
<keyword evidence="11" id="KW-1185">Reference proteome</keyword>
<evidence type="ECO:0000313" key="10">
    <source>
        <dbReference type="EMBL" id="KAF7414138.1"/>
    </source>
</evidence>
<name>A0A834NMM1_VESGE</name>
<feature type="transmembrane region" description="Helical" evidence="9">
    <location>
        <begin position="225"/>
        <end position="247"/>
    </location>
</feature>
<dbReference type="EMBL" id="JACSDZ010000002">
    <property type="protein sequence ID" value="KAF7414138.1"/>
    <property type="molecule type" value="Genomic_DNA"/>
</dbReference>
<comment type="caution">
    <text evidence="9">Lacks conserved residue(s) required for the propagation of feature annotation.</text>
</comment>
<dbReference type="Proteomes" id="UP000617340">
    <property type="component" value="Unassembled WGS sequence"/>
</dbReference>
<organism evidence="10 11">
    <name type="scientific">Vespula germanica</name>
    <name type="common">German yellow jacket</name>
    <name type="synonym">Paravespula germanica</name>
    <dbReference type="NCBI Taxonomy" id="30212"/>
    <lineage>
        <taxon>Eukaryota</taxon>
        <taxon>Metazoa</taxon>
        <taxon>Ecdysozoa</taxon>
        <taxon>Arthropoda</taxon>
        <taxon>Hexapoda</taxon>
        <taxon>Insecta</taxon>
        <taxon>Pterygota</taxon>
        <taxon>Neoptera</taxon>
        <taxon>Endopterygota</taxon>
        <taxon>Hymenoptera</taxon>
        <taxon>Apocrita</taxon>
        <taxon>Aculeata</taxon>
        <taxon>Vespoidea</taxon>
        <taxon>Vespidae</taxon>
        <taxon>Vespinae</taxon>
        <taxon>Vespula</taxon>
    </lineage>
</organism>
<evidence type="ECO:0000256" key="9">
    <source>
        <dbReference type="RuleBase" id="RU362000"/>
    </source>
</evidence>
<keyword evidence="6 9" id="KW-1133">Transmembrane helix</keyword>
<dbReference type="PANTHER" id="PTHR11153:SF8">
    <property type="entry name" value="SIDEROFLEXIN-1"/>
    <property type="match status" value="1"/>
</dbReference>
<comment type="caution">
    <text evidence="10">The sequence shown here is derived from an EMBL/GenBank/DDBJ whole genome shotgun (WGS) entry which is preliminary data.</text>
</comment>
<keyword evidence="5" id="KW-0029">Amino-acid transport</keyword>
<protein>
    <recommendedName>
        <fullName evidence="9">Sidoreflexin</fullName>
    </recommendedName>
</protein>
<dbReference type="InterPro" id="IPR004686">
    <property type="entry name" value="Mtc"/>
</dbReference>
<reference evidence="10" key="1">
    <citation type="journal article" date="2020" name="G3 (Bethesda)">
        <title>High-Quality Assemblies for Three Invasive Social Wasps from the &lt;i&gt;Vespula&lt;/i&gt; Genus.</title>
        <authorList>
            <person name="Harrop T.W.R."/>
            <person name="Guhlin J."/>
            <person name="McLaughlin G.M."/>
            <person name="Permina E."/>
            <person name="Stockwell P."/>
            <person name="Gilligan J."/>
            <person name="Le Lec M.F."/>
            <person name="Gruber M.A.M."/>
            <person name="Quinn O."/>
            <person name="Lovegrove M."/>
            <person name="Duncan E.J."/>
            <person name="Remnant E.J."/>
            <person name="Van Eeckhoven J."/>
            <person name="Graham B."/>
            <person name="Knapp R.A."/>
            <person name="Langford K.W."/>
            <person name="Kronenberg Z."/>
            <person name="Press M.O."/>
            <person name="Eacker S.M."/>
            <person name="Wilson-Rankin E.E."/>
            <person name="Purcell J."/>
            <person name="Lester P.J."/>
            <person name="Dearden P.K."/>
        </authorList>
    </citation>
    <scope>NUCLEOTIDE SEQUENCE</scope>
    <source>
        <strain evidence="10">Linc-1</strain>
    </source>
</reference>
<keyword evidence="3" id="KW-0813">Transport</keyword>
<evidence type="ECO:0000313" key="11">
    <source>
        <dbReference type="Proteomes" id="UP000617340"/>
    </source>
</evidence>
<evidence type="ECO:0000256" key="3">
    <source>
        <dbReference type="ARBA" id="ARBA00022448"/>
    </source>
</evidence>
<dbReference type="GO" id="GO:0015075">
    <property type="term" value="F:monoatomic ion transmembrane transporter activity"/>
    <property type="evidence" value="ECO:0007669"/>
    <property type="project" value="InterPro"/>
</dbReference>
<dbReference type="Pfam" id="PF03820">
    <property type="entry name" value="SFXNs"/>
    <property type="match status" value="1"/>
</dbReference>
<evidence type="ECO:0000256" key="4">
    <source>
        <dbReference type="ARBA" id="ARBA00022692"/>
    </source>
</evidence>
<keyword evidence="7 9" id="KW-0496">Mitochondrion</keyword>
<dbReference type="NCBIfam" id="TIGR00798">
    <property type="entry name" value="mtc"/>
    <property type="match status" value="1"/>
</dbReference>
<feature type="transmembrane region" description="Helical" evidence="9">
    <location>
        <begin position="267"/>
        <end position="288"/>
    </location>
</feature>
<sequence length="322" mass="35905">MSNENRIDIEKPYWDQNTFRGRALHFLTVTNPLNVFASNKALEHARNIVTKYRNGETLAKLGINEEELWKQKYLFDSAYHPDTGEKMIIIGRMSAQVPMNMTITGLMMTFYKSTPAVIFWQWFNQSFNAIVNYTNRSGKTPIPKETLIQSYVGATGGAVITALSLNRLARHGPALVGRLVPLAAVAAANCVNIPLMRITELQNGIELQNESGIEVGKSKSAAQKAIATVTLSRILMASPSMVLSPIIMNYIEKRNILQKVKWASAPIQVVICGICLTFATPLCCALFVQRVPISVDKLEPEVQEEIRSRDPDVQTVYYNKGL</sequence>
<dbReference type="PANTHER" id="PTHR11153">
    <property type="entry name" value="SIDEROFLEXIN"/>
    <property type="match status" value="1"/>
</dbReference>
<dbReference type="GO" id="GO:0140300">
    <property type="term" value="P:serine import into mitochondrion"/>
    <property type="evidence" value="ECO:0007669"/>
    <property type="project" value="TreeGrafter"/>
</dbReference>
<evidence type="ECO:0000256" key="2">
    <source>
        <dbReference type="ARBA" id="ARBA00005974"/>
    </source>
</evidence>
<evidence type="ECO:0000256" key="1">
    <source>
        <dbReference type="ARBA" id="ARBA00004225"/>
    </source>
</evidence>
<keyword evidence="4 9" id="KW-0812">Transmembrane</keyword>
<evidence type="ECO:0000256" key="5">
    <source>
        <dbReference type="ARBA" id="ARBA00022970"/>
    </source>
</evidence>
<dbReference type="GO" id="GO:0005743">
    <property type="term" value="C:mitochondrial inner membrane"/>
    <property type="evidence" value="ECO:0007669"/>
    <property type="project" value="TreeGrafter"/>
</dbReference>
<comment type="similarity">
    <text evidence="2 9">Belongs to the sideroflexin family.</text>
</comment>
<dbReference type="AlphaFoldDB" id="A0A834NMM1"/>
<accession>A0A834NMM1</accession>
<proteinExistence type="inferred from homology"/>
<gene>
    <name evidence="10" type="ORF">HZH68_002627</name>
</gene>